<dbReference type="GeneID" id="58787607"/>
<dbReference type="HOGENOM" id="CLU_2695890_0_0_2"/>
<evidence type="ECO:0000259" key="2">
    <source>
        <dbReference type="Pfam" id="PF01385"/>
    </source>
</evidence>
<dbReference type="STRING" id="1237085.Ngar_c01100"/>
<gene>
    <name evidence="3" type="ordered locus">Ngar_c01100</name>
</gene>
<dbReference type="Pfam" id="PF01385">
    <property type="entry name" value="OrfB_IS605"/>
    <property type="match status" value="1"/>
</dbReference>
<feature type="domain" description="Probable transposase IS891/IS1136/IS1341" evidence="2">
    <location>
        <begin position="2"/>
        <end position="67"/>
    </location>
</feature>
<proteinExistence type="predicted"/>
<reference evidence="3 4" key="1">
    <citation type="journal article" date="2012" name="Environ. Microbiol.">
        <title>The genome of the ammonia-oxidizing Candidatus Nitrososphaera gargensis: insights into metabolic versatility and environmental adaptations.</title>
        <authorList>
            <person name="Spang A."/>
            <person name="Poehlein A."/>
            <person name="Offre P."/>
            <person name="Zumbragel S."/>
            <person name="Haider S."/>
            <person name="Rychlik N."/>
            <person name="Nowka B."/>
            <person name="Schmeisser C."/>
            <person name="Lebedeva E.V."/>
            <person name="Rattei T."/>
            <person name="Bohm C."/>
            <person name="Schmid M."/>
            <person name="Galushko A."/>
            <person name="Hatzenpichler R."/>
            <person name="Weinmaier T."/>
            <person name="Daniel R."/>
            <person name="Schleper C."/>
            <person name="Spieck E."/>
            <person name="Streit W."/>
            <person name="Wagner M."/>
        </authorList>
    </citation>
    <scope>NUCLEOTIDE SEQUENCE [LARGE SCALE GENOMIC DNA]</scope>
    <source>
        <strain evidence="4">Ga9.2</strain>
    </source>
</reference>
<organism evidence="3 4">
    <name type="scientific">Nitrososphaera gargensis (strain Ga9.2)</name>
    <dbReference type="NCBI Taxonomy" id="1237085"/>
    <lineage>
        <taxon>Archaea</taxon>
        <taxon>Nitrososphaerota</taxon>
        <taxon>Nitrososphaeria</taxon>
        <taxon>Nitrososphaerales</taxon>
        <taxon>Nitrososphaeraceae</taxon>
        <taxon>Nitrososphaera</taxon>
    </lineage>
</organism>
<sequence length="73" mass="8643">MKKHVGIDVDVTKFAYDSDNHEVDNPLHPTKILKPLRRASRRLSRKQKGSKNKEKAKTRLDFRYYMKELETKG</sequence>
<keyword evidence="4" id="KW-1185">Reference proteome</keyword>
<protein>
    <submittedName>
        <fullName evidence="3">Putative transposase</fullName>
    </submittedName>
</protein>
<feature type="compositionally biased region" description="Basic residues" evidence="1">
    <location>
        <begin position="34"/>
        <end position="50"/>
    </location>
</feature>
<dbReference type="KEGG" id="nga:Ngar_c01100"/>
<accession>K0IBY3</accession>
<dbReference type="InParanoid" id="K0IBY3"/>
<dbReference type="EMBL" id="CP002408">
    <property type="protein sequence ID" value="AFU57060.1"/>
    <property type="molecule type" value="Genomic_DNA"/>
</dbReference>
<evidence type="ECO:0000313" key="3">
    <source>
        <dbReference type="EMBL" id="AFU57060.1"/>
    </source>
</evidence>
<dbReference type="BioCyc" id="CNIT1237085:G1324-110-MONOMER"/>
<evidence type="ECO:0000256" key="1">
    <source>
        <dbReference type="SAM" id="MobiDB-lite"/>
    </source>
</evidence>
<feature type="region of interest" description="Disordered" evidence="1">
    <location>
        <begin position="19"/>
        <end position="57"/>
    </location>
</feature>
<evidence type="ECO:0000313" key="4">
    <source>
        <dbReference type="Proteomes" id="UP000008037"/>
    </source>
</evidence>
<dbReference type="AlphaFoldDB" id="K0IBY3"/>
<dbReference type="RefSeq" id="WP_015017633.1">
    <property type="nucleotide sequence ID" value="NC_018719.1"/>
</dbReference>
<name>K0IBY3_NITGG</name>
<dbReference type="InterPro" id="IPR001959">
    <property type="entry name" value="Transposase"/>
</dbReference>
<dbReference type="Proteomes" id="UP000008037">
    <property type="component" value="Chromosome"/>
</dbReference>